<dbReference type="CDD" id="cd07185">
    <property type="entry name" value="OmpA_C-like"/>
    <property type="match status" value="1"/>
</dbReference>
<proteinExistence type="predicted"/>
<dbReference type="Proteomes" id="UP000207598">
    <property type="component" value="Unassembled WGS sequence"/>
</dbReference>
<keyword evidence="8" id="KW-1185">Reference proteome</keyword>
<evidence type="ECO:0000256" key="5">
    <source>
        <dbReference type="SAM" id="SignalP"/>
    </source>
</evidence>
<evidence type="ECO:0000256" key="4">
    <source>
        <dbReference type="PROSITE-ProRule" id="PRU00473"/>
    </source>
</evidence>
<keyword evidence="3" id="KW-0998">Cell outer membrane</keyword>
<dbReference type="AlphaFoldDB" id="A0A238L4S5"/>
<reference evidence="7 8" key="1">
    <citation type="submission" date="2017-05" db="EMBL/GenBank/DDBJ databases">
        <authorList>
            <person name="Song R."/>
            <person name="Chenine A.L."/>
            <person name="Ruprecht R.M."/>
        </authorList>
    </citation>
    <scope>NUCLEOTIDE SEQUENCE [LARGE SCALE GENOMIC DNA]</scope>
    <source>
        <strain evidence="7 8">CECT 8898</strain>
    </source>
</reference>
<feature type="chain" id="PRO_5012624581" evidence="5">
    <location>
        <begin position="25"/>
        <end position="337"/>
    </location>
</feature>
<dbReference type="EMBL" id="FXYF01000019">
    <property type="protein sequence ID" value="SMX50007.1"/>
    <property type="molecule type" value="Genomic_DNA"/>
</dbReference>
<dbReference type="Gene3D" id="3.30.1330.60">
    <property type="entry name" value="OmpA-like domain"/>
    <property type="match status" value="1"/>
</dbReference>
<dbReference type="InterPro" id="IPR050330">
    <property type="entry name" value="Bact_OuterMem_StrucFunc"/>
</dbReference>
<evidence type="ECO:0000259" key="6">
    <source>
        <dbReference type="PROSITE" id="PS51123"/>
    </source>
</evidence>
<dbReference type="Pfam" id="PF00691">
    <property type="entry name" value="OmpA"/>
    <property type="match status" value="1"/>
</dbReference>
<dbReference type="OrthoDB" id="5525824at2"/>
<dbReference type="PRINTS" id="PR01021">
    <property type="entry name" value="OMPADOMAIN"/>
</dbReference>
<evidence type="ECO:0000256" key="1">
    <source>
        <dbReference type="ARBA" id="ARBA00004442"/>
    </source>
</evidence>
<dbReference type="PANTHER" id="PTHR30329">
    <property type="entry name" value="STATOR ELEMENT OF FLAGELLAR MOTOR COMPLEX"/>
    <property type="match status" value="1"/>
</dbReference>
<protein>
    <submittedName>
        <fullName evidence="7">Outer membrane porin F</fullName>
    </submittedName>
</protein>
<accession>A0A238L4S5</accession>
<dbReference type="PANTHER" id="PTHR30329:SF21">
    <property type="entry name" value="LIPOPROTEIN YIAD-RELATED"/>
    <property type="match status" value="1"/>
</dbReference>
<gene>
    <name evidence="7" type="primary">oprF_6</name>
    <name evidence="7" type="ORF">MAA8898_04546</name>
</gene>
<organism evidence="7 8">
    <name type="scientific">Maliponia aquimaris</name>
    <dbReference type="NCBI Taxonomy" id="1673631"/>
    <lineage>
        <taxon>Bacteria</taxon>
        <taxon>Pseudomonadati</taxon>
        <taxon>Pseudomonadota</taxon>
        <taxon>Alphaproteobacteria</taxon>
        <taxon>Rhodobacterales</taxon>
        <taxon>Paracoccaceae</taxon>
        <taxon>Maliponia</taxon>
    </lineage>
</organism>
<evidence type="ECO:0000313" key="7">
    <source>
        <dbReference type="EMBL" id="SMX50007.1"/>
    </source>
</evidence>
<evidence type="ECO:0000256" key="2">
    <source>
        <dbReference type="ARBA" id="ARBA00023136"/>
    </source>
</evidence>
<name>A0A238L4S5_9RHOB</name>
<dbReference type="InterPro" id="IPR006664">
    <property type="entry name" value="OMP_bac"/>
</dbReference>
<dbReference type="InterPro" id="IPR036737">
    <property type="entry name" value="OmpA-like_sf"/>
</dbReference>
<dbReference type="GO" id="GO:0009279">
    <property type="term" value="C:cell outer membrane"/>
    <property type="evidence" value="ECO:0007669"/>
    <property type="project" value="UniProtKB-SubCell"/>
</dbReference>
<keyword evidence="2 4" id="KW-0472">Membrane</keyword>
<dbReference type="PROSITE" id="PS51123">
    <property type="entry name" value="OMPA_2"/>
    <property type="match status" value="1"/>
</dbReference>
<feature type="signal peptide" evidence="5">
    <location>
        <begin position="1"/>
        <end position="24"/>
    </location>
</feature>
<dbReference type="InterPro" id="IPR006665">
    <property type="entry name" value="OmpA-like"/>
</dbReference>
<dbReference type="SUPFAM" id="SSF103088">
    <property type="entry name" value="OmpA-like"/>
    <property type="match status" value="1"/>
</dbReference>
<sequence>MMTFAPIQRFSLIFLTLLPGLAAADCATSRAELSKRFSEAPIAELADAARNLTAEGCSEAEASVALRQVSSLAARRADARLNAGDPAGAEALLDHAPVLHWEILAMRGALATGQSDHAAAARFYNQALDTLGAPEITPQDPALEPVVPRLMALAQESMMLADSAQSAMRSDGSSSGVMRAVSVGLSARDTASTGAGTEQSRDVRNETLSYNIVASAASKIDRVYLPVRFDFGSDTLSEAGRREAQALAAFLNKQSGLKSLTLIGHTDEVGGEEYNLYLSQRRTEAVRDYLYSLGVNAEIRIEWRGEFDPPKLVDASAYSIDERRAIARRVEVSFADQ</sequence>
<evidence type="ECO:0000313" key="8">
    <source>
        <dbReference type="Proteomes" id="UP000207598"/>
    </source>
</evidence>
<comment type="subcellular location">
    <subcellularLocation>
        <location evidence="1">Cell outer membrane</location>
    </subcellularLocation>
</comment>
<evidence type="ECO:0000256" key="3">
    <source>
        <dbReference type="ARBA" id="ARBA00023237"/>
    </source>
</evidence>
<keyword evidence="5" id="KW-0732">Signal</keyword>
<feature type="domain" description="OmpA-like" evidence="6">
    <location>
        <begin position="216"/>
        <end position="337"/>
    </location>
</feature>